<dbReference type="NCBIfam" id="TIGR04189">
    <property type="entry name" value="surface_SprA"/>
    <property type="match status" value="1"/>
</dbReference>
<protein>
    <submittedName>
        <fullName evidence="3">Cell surface protein SprA</fullName>
    </submittedName>
</protein>
<sequence length="2350" mass="266299">MKSAATFCLKSFICVFIVLFAGPAFAQNVVAIKDTSKLVYPFQDSKTLQLKKQAGIFLPNPSNIQRSVEFDPISKRYIIREKIGDRLYRAPQYLSIEEYQKYENELIKRNYWRELADLPLSEAREPGFIPPVKINSKSFERLFGGNTIEIRPQGSADLTFSGRLSRNENPLFNERQRKQGNFDFDQRIQMNVVGQIGEKMKITTNYNTEAQFDFENQVKLDYTGKDDEIIRKIEAGNVSLPLSSSLITGSQALFGLKTQLQFGRLNVTSIFSQQKSQQREITITNGSQQNEFTISADNYETNKHYFLAQYFRNNYSKALENIPLNSSNVNITKLEVWVTNRANTTANSRDVLALLDLGENKVYNTNQVQGGAGFSVYPAGFAGPGFAQQSNNLLQVLPPGVRLSNSNDANAFFQPGGGGTDNFAKLTFARNLTDKEYILNPRLGYISLNTALNADEVLAVAFRYTINGVEYQVGEFSTDVPVNNSTPEVLFVKLLKNETLKTSLPTWDLMMKNIYTLGAYQVSRNDFRLNIFRLDEETGIEKPQMTEGQNTNGKLWIQMTNLDNLNQQNDRKPDGYFDFLEGITIDPLNGRITFPLVEPFGADLAKRFNPVTEQNLINKYVYQPLYDSTKVIAQQLFARLNRYQIKGTYQSQGGSEFQLNAINIPPGSVQVIAGTLPLQEGVDFTVDYNIGLVRILNQALLNSGQQIRIKMENNELFGLQQRSLTGSRFDYRVNNKLNLGGTFMNLTEKPLTQKVNIGEEAISNTIWGLDVNYSSPSRWLTRMVDKIPFINTKEASSITFSGEFAQLVPGHPRALNFAGSRNGASYLDDFEASRSLIDIKSAISWQISGTPQLFPESRLNNDLAYGYNRARLAFYNIDPIFFITGNSLTPDNIRRDKNELSNHYVRQVFEREVFPFKESNTGQAIILPTFDLAYYPTQRGPYNFTTTGLTQNGNLANPRSRWGGIFRKLETNDFEALNIEFIELWMLDPFIYNKTSQGGDLYFNLGNITEDILKDGRKSLENGLPADGSTAKTDPTNWGRVPKLQPVIQAFDNNPTARQFQDVGIDGLSSVDERQQFSSFLNQVKASVNPQAASILDGDPASDDYQYYRGSNLDQANAGILKRYEKYNNPEGNSKTSQQSLDQTGIENTAATSFPDGEDINRDNNSTQADEYYQYKLSIRPQDLQTVGNNYISDIVSASVKLANGKQETVRWIQFKIPIADYIQSVGNIEDFKSIRFIRMFTTDFADTTVMRMAKLQLVRGEWRRYNSENNPTKVITDPSLINPGLDNSVIDVSTVNIEENGKRTPIPYVLPPGITREIDFTNFRGESRQNEQSLSLSVKNLRDGYGRATFRTTSNDFRSYRRMEMFIHAEGDQLRDNDLRAFLRVGTDNQDNYYDYDIPLKVTNPGTNDPGLIWPEQNKLDVELRLFLEAKAARNKAVFNGQPWPINRPFIYQDGVNVITVKGQPDLSKVRVYMLGVRNPLRNTANPGLDDGLDKSAQIWYNELRLTDFDEGGGWGATARMNAKLADFADITISGSKSTIGFGSIDRRVSERNREDDVLFDVSGNVELGKFFSERSGIKVPMFVNFSSQIGSPQYDPRNQDTEFKTTLENSSKQERDSLKFITEDFTSRKSINFTNVRKIKTNPDSKTRLWDIENLSATYAFNEFNHRDFINENNIQKTYRAGLQYNYSKQAKSITPFEKLIKSKSLGLVRDFNFSLLPSILNFSIDVNRLYSENTLRNNDPNNFLPINTNFNKNFQMSRIYGISWNLTRSMQIDFNATNYSIIDEPEGRINGLKRDTLWENLKKLGRTTDYGHTMNLTYNVPINKIPGFDWITLATRYGAGFNWQTEPLLTLNDPNINIGNTIQNSRTIQLNPTLSLVALYNKFGFIRSMNGADKNPTAAFFVNMLTSLKNVSGAYTKTQGTFLPGYLPQTGFIGQDMNSRAPGYDFLFGGQSDIRGRALGSGWITRDSLLNQLYINTSKEDLNFRGLVEPIRDLRIELTALKSQSYNYSTNFKFLPSSNSFENLSPVTTGDYTISYFSLRTAFSKENKTNNSSALFRQFQENRSIISQRLGAKNPNSAGSTAGFADGYNKNSQDVLIASFLAAYTGKDANTVSLNRFPKMPIPNWRLSYNGLTKFSLFNDIFTSVDINHAYRSTYTVNGFNSLVRYQEANGGVNVKDANGNFLPFYQFSQITLFEQFLPLLGVDVRLKNNMTLNVEYRKSRALSFSLSNGQLAQQKEDGAVFGMGYRTTQFRFPFGLFKSLKLDNDMNFKLDFALSDRKLVIYRADLDDAEVSSGAKNITVRPSVDYVLNQRFTMRLFYDGNITKPYTSQTFNTSFSNFGVNLRFNL</sequence>
<organism evidence="3 4">
    <name type="scientific">Daejeonella rubra</name>
    <dbReference type="NCBI Taxonomy" id="990371"/>
    <lineage>
        <taxon>Bacteria</taxon>
        <taxon>Pseudomonadati</taxon>
        <taxon>Bacteroidota</taxon>
        <taxon>Sphingobacteriia</taxon>
        <taxon>Sphingobacteriales</taxon>
        <taxon>Sphingobacteriaceae</taxon>
        <taxon>Daejeonella</taxon>
    </lineage>
</organism>
<dbReference type="Proteomes" id="UP000199226">
    <property type="component" value="Unassembled WGS sequence"/>
</dbReference>
<evidence type="ECO:0000313" key="4">
    <source>
        <dbReference type="Proteomes" id="UP000199226"/>
    </source>
</evidence>
<dbReference type="InterPro" id="IPR026377">
    <property type="entry name" value="Cell_surface_SprA"/>
</dbReference>
<proteinExistence type="predicted"/>
<reference evidence="4" key="1">
    <citation type="submission" date="2016-10" db="EMBL/GenBank/DDBJ databases">
        <authorList>
            <person name="Varghese N."/>
            <person name="Submissions S."/>
        </authorList>
    </citation>
    <scope>NUCLEOTIDE SEQUENCE [LARGE SCALE GENOMIC DNA]</scope>
    <source>
        <strain evidence="4">DSM 24536</strain>
    </source>
</reference>
<evidence type="ECO:0000256" key="1">
    <source>
        <dbReference type="SAM" id="SignalP"/>
    </source>
</evidence>
<keyword evidence="1" id="KW-0732">Signal</keyword>
<name>A0A1G9NW69_9SPHI</name>
<evidence type="ECO:0000259" key="2">
    <source>
        <dbReference type="Pfam" id="PF14349"/>
    </source>
</evidence>
<keyword evidence="4" id="KW-1185">Reference proteome</keyword>
<accession>A0A1G9NW69</accession>
<evidence type="ECO:0000313" key="3">
    <source>
        <dbReference type="EMBL" id="SDL90826.1"/>
    </source>
</evidence>
<feature type="signal peptide" evidence="1">
    <location>
        <begin position="1"/>
        <end position="26"/>
    </location>
</feature>
<dbReference type="InterPro" id="IPR025684">
    <property type="entry name" value="SprA_N_dom"/>
</dbReference>
<dbReference type="RefSeq" id="WP_245704423.1">
    <property type="nucleotide sequence ID" value="NZ_FNHH01000003.1"/>
</dbReference>
<dbReference type="EMBL" id="FNHH01000003">
    <property type="protein sequence ID" value="SDL90826.1"/>
    <property type="molecule type" value="Genomic_DNA"/>
</dbReference>
<feature type="chain" id="PRO_5011649867" evidence="1">
    <location>
        <begin position="27"/>
        <end position="2350"/>
    </location>
</feature>
<gene>
    <name evidence="3" type="ORF">SAMN05421813_103207</name>
</gene>
<feature type="domain" description="Gliding motility protein SprA N-terminal" evidence="2">
    <location>
        <begin position="65"/>
        <end position="344"/>
    </location>
</feature>
<dbReference type="Pfam" id="PF14349">
    <property type="entry name" value="SprA_N"/>
    <property type="match status" value="2"/>
</dbReference>
<dbReference type="STRING" id="990371.SAMN05421813_103207"/>
<feature type="domain" description="Gliding motility protein SprA N-terminal" evidence="2">
    <location>
        <begin position="1080"/>
        <end position="1609"/>
    </location>
</feature>